<evidence type="ECO:0000256" key="13">
    <source>
        <dbReference type="ARBA" id="ARBA00022840"/>
    </source>
</evidence>
<sequence>MRLYNLISENKLSYRILTFVIFLYSTSFVLAQNGNQEAAYIEHKLNQIDSLLDAGSYKQVTKIINTTLNTFSFKKNSEEQLAFDFRKAKNLYLQGNKEKSLKEFLNGLDRLKAKPFSPLNIEYANMLSKIFANSQNFDKAIYYNKIALQKAYLIKDTTSIAKGLIRMGSFYYSKDEEDSAKMYFRKMARFPVTPLTEKRIGDALNNLGVIAQNNDNFDLAKTWAREALKLRIKLKDDRGIAYSNVNLGNIYHFDQHYETAIDNYLDAFEQIKLDTSRDSQYLKRIIYENLSVSYDSINDYKNAYNYLHKSYQLKFKLTNEQLAENIAEVEAKYNLAVEERKTEEEKNRTLRAQFLFYGLAFITLTFVILAFIFYKNYKLKQQNKLEQIHSNLQNRIINATIDAKEKERKSIAEILHDSVSALLSSANLHLQASKAQLNSHVPIEISKAQEIVNEASVKIRDLSHELISSVLLKFGLAFAVHDLCEKYSNSEIQFMSDDNGIKRYNQQFEIKIYNIIEELINNILKHSGAKNATINLKERNGNKLLIQIIDDGIGFEVHKARKKDGLGLSHIEARIKMMHGVFNINSKKGEGTSIFISVPIYQAKMAEAI</sequence>
<evidence type="ECO:0000256" key="4">
    <source>
        <dbReference type="ARBA" id="ARBA00012438"/>
    </source>
</evidence>
<keyword evidence="12" id="KW-0418">Kinase</keyword>
<dbReference type="InterPro" id="IPR036890">
    <property type="entry name" value="HATPase_C_sf"/>
</dbReference>
<organism evidence="22 23">
    <name type="scientific">Lutimonas vermicola</name>
    <dbReference type="NCBI Taxonomy" id="414288"/>
    <lineage>
        <taxon>Bacteria</taxon>
        <taxon>Pseudomonadati</taxon>
        <taxon>Bacteroidota</taxon>
        <taxon>Flavobacteriia</taxon>
        <taxon>Flavobacteriales</taxon>
        <taxon>Flavobacteriaceae</taxon>
        <taxon>Lutimonas</taxon>
    </lineage>
</organism>
<evidence type="ECO:0000256" key="2">
    <source>
        <dbReference type="ARBA" id="ARBA00001966"/>
    </source>
</evidence>
<evidence type="ECO:0000256" key="11">
    <source>
        <dbReference type="ARBA" id="ARBA00022741"/>
    </source>
</evidence>
<keyword evidence="13 22" id="KW-0067">ATP-binding</keyword>
<dbReference type="Gene3D" id="1.20.5.1930">
    <property type="match status" value="1"/>
</dbReference>
<evidence type="ECO:0000256" key="17">
    <source>
        <dbReference type="ARBA" id="ARBA00024827"/>
    </source>
</evidence>
<evidence type="ECO:0000256" key="16">
    <source>
        <dbReference type="ARBA" id="ARBA00023014"/>
    </source>
</evidence>
<feature type="domain" description="Histidine kinase" evidence="21">
    <location>
        <begin position="511"/>
        <end position="602"/>
    </location>
</feature>
<dbReference type="SMART" id="SM00387">
    <property type="entry name" value="HATPase_c"/>
    <property type="match status" value="1"/>
</dbReference>
<dbReference type="Pfam" id="PF13424">
    <property type="entry name" value="TPR_12"/>
    <property type="match status" value="1"/>
</dbReference>
<keyword evidence="19" id="KW-0175">Coiled coil</keyword>
<evidence type="ECO:0000256" key="9">
    <source>
        <dbReference type="ARBA" id="ARBA00022679"/>
    </source>
</evidence>
<keyword evidence="6" id="KW-0004">4Fe-4S</keyword>
<keyword evidence="16" id="KW-0411">Iron-sulfur</keyword>
<keyword evidence="20" id="KW-1133">Transmembrane helix</keyword>
<keyword evidence="20" id="KW-0472">Membrane</keyword>
<dbReference type="Pfam" id="PF07730">
    <property type="entry name" value="HisKA_3"/>
    <property type="match status" value="1"/>
</dbReference>
<keyword evidence="10" id="KW-0479">Metal-binding</keyword>
<evidence type="ECO:0000256" key="20">
    <source>
        <dbReference type="SAM" id="Phobius"/>
    </source>
</evidence>
<keyword evidence="15" id="KW-0902">Two-component regulatory system</keyword>
<dbReference type="PANTHER" id="PTHR24421:SF10">
    <property type="entry name" value="NITRATE_NITRITE SENSOR PROTEIN NARQ"/>
    <property type="match status" value="1"/>
</dbReference>
<dbReference type="SUPFAM" id="SSF55874">
    <property type="entry name" value="ATPase domain of HSP90 chaperone/DNA topoisomerase II/histidine kinase"/>
    <property type="match status" value="1"/>
</dbReference>
<dbReference type="Gene3D" id="1.25.40.10">
    <property type="entry name" value="Tetratricopeptide repeat domain"/>
    <property type="match status" value="1"/>
</dbReference>
<dbReference type="RefSeq" id="WP_342159421.1">
    <property type="nucleotide sequence ID" value="NZ_JBCDNA010000001.1"/>
</dbReference>
<dbReference type="Gene3D" id="3.30.565.10">
    <property type="entry name" value="Histidine kinase-like ATPase, C-terminal domain"/>
    <property type="match status" value="1"/>
</dbReference>
<comment type="function">
    <text evidence="17">Member of the two-component regulatory system NreB/NreC involved in the control of dissimilatory nitrate/nitrite reduction in response to oxygen. NreB functions as a direct oxygen sensor histidine kinase which is autophosphorylated, in the absence of oxygen, probably at the conserved histidine residue, and transfers its phosphate group probably to a conserved aspartate residue of NreC. NreB/NreC activates the expression of the nitrate (narGHJI) and nitrite (nir) reductase operons, as well as the putative nitrate transporter gene narT.</text>
</comment>
<evidence type="ECO:0000256" key="12">
    <source>
        <dbReference type="ARBA" id="ARBA00022777"/>
    </source>
</evidence>
<dbReference type="PANTHER" id="PTHR24421">
    <property type="entry name" value="NITRATE/NITRITE SENSOR PROTEIN NARX-RELATED"/>
    <property type="match status" value="1"/>
</dbReference>
<dbReference type="Proteomes" id="UP001474120">
    <property type="component" value="Unassembled WGS sequence"/>
</dbReference>
<dbReference type="EMBL" id="JBCDNA010000001">
    <property type="protein sequence ID" value="MEL4455567.1"/>
    <property type="molecule type" value="Genomic_DNA"/>
</dbReference>
<dbReference type="PRINTS" id="PR00344">
    <property type="entry name" value="BCTRLSENSOR"/>
</dbReference>
<evidence type="ECO:0000256" key="7">
    <source>
        <dbReference type="ARBA" id="ARBA00022490"/>
    </source>
</evidence>
<comment type="catalytic activity">
    <reaction evidence="1">
        <text>ATP + protein L-histidine = ADP + protein N-phospho-L-histidine.</text>
        <dbReference type="EC" id="2.7.13.3"/>
    </reaction>
</comment>
<gene>
    <name evidence="22" type="ORF">AABB81_06635</name>
</gene>
<accession>A0ABU9KZF2</accession>
<keyword evidence="11" id="KW-0547">Nucleotide-binding</keyword>
<proteinExistence type="predicted"/>
<dbReference type="InterPro" id="IPR011712">
    <property type="entry name" value="Sig_transdc_His_kin_sub3_dim/P"/>
</dbReference>
<keyword evidence="9" id="KW-0808">Transferase</keyword>
<dbReference type="PROSITE" id="PS50109">
    <property type="entry name" value="HIS_KIN"/>
    <property type="match status" value="1"/>
</dbReference>
<evidence type="ECO:0000313" key="23">
    <source>
        <dbReference type="Proteomes" id="UP001474120"/>
    </source>
</evidence>
<evidence type="ECO:0000313" key="22">
    <source>
        <dbReference type="EMBL" id="MEL4455567.1"/>
    </source>
</evidence>
<dbReference type="InterPro" id="IPR050482">
    <property type="entry name" value="Sensor_HK_TwoCompSys"/>
</dbReference>
<dbReference type="InterPro" id="IPR004358">
    <property type="entry name" value="Sig_transdc_His_kin-like_C"/>
</dbReference>
<dbReference type="CDD" id="cd16917">
    <property type="entry name" value="HATPase_UhpB-NarQ-NarX-like"/>
    <property type="match status" value="1"/>
</dbReference>
<comment type="cofactor">
    <cofactor evidence="2">
        <name>[4Fe-4S] cluster</name>
        <dbReference type="ChEBI" id="CHEBI:49883"/>
    </cofactor>
</comment>
<dbReference type="InterPro" id="IPR005467">
    <property type="entry name" value="His_kinase_dom"/>
</dbReference>
<name>A0ABU9KZF2_9FLAO</name>
<evidence type="ECO:0000256" key="1">
    <source>
        <dbReference type="ARBA" id="ARBA00000085"/>
    </source>
</evidence>
<evidence type="ECO:0000256" key="3">
    <source>
        <dbReference type="ARBA" id="ARBA00004496"/>
    </source>
</evidence>
<dbReference type="GO" id="GO:0005524">
    <property type="term" value="F:ATP binding"/>
    <property type="evidence" value="ECO:0007669"/>
    <property type="project" value="UniProtKB-KW"/>
</dbReference>
<dbReference type="InterPro" id="IPR019734">
    <property type="entry name" value="TPR_rpt"/>
</dbReference>
<evidence type="ECO:0000256" key="10">
    <source>
        <dbReference type="ARBA" id="ARBA00022723"/>
    </source>
</evidence>
<evidence type="ECO:0000256" key="6">
    <source>
        <dbReference type="ARBA" id="ARBA00022485"/>
    </source>
</evidence>
<keyword evidence="8" id="KW-0597">Phosphoprotein</keyword>
<reference evidence="22 23" key="1">
    <citation type="submission" date="2024-04" db="EMBL/GenBank/DDBJ databases">
        <title>whole genome sequencing of Lutimonas vermicola strain IMCC1616.</title>
        <authorList>
            <person name="Bae S.S."/>
        </authorList>
    </citation>
    <scope>NUCLEOTIDE SEQUENCE [LARGE SCALE GENOMIC DNA]</scope>
    <source>
        <strain evidence="22 23">IMCC1616</strain>
    </source>
</reference>
<dbReference type="Pfam" id="PF02518">
    <property type="entry name" value="HATPase_c"/>
    <property type="match status" value="1"/>
</dbReference>
<evidence type="ECO:0000259" key="21">
    <source>
        <dbReference type="PROSITE" id="PS50109"/>
    </source>
</evidence>
<dbReference type="SUPFAM" id="SSF81901">
    <property type="entry name" value="HCP-like"/>
    <property type="match status" value="1"/>
</dbReference>
<keyword evidence="7" id="KW-0963">Cytoplasm</keyword>
<comment type="caution">
    <text evidence="22">The sequence shown here is derived from an EMBL/GenBank/DDBJ whole genome shotgun (WGS) entry which is preliminary data.</text>
</comment>
<dbReference type="InterPro" id="IPR011990">
    <property type="entry name" value="TPR-like_helical_dom_sf"/>
</dbReference>
<evidence type="ECO:0000256" key="15">
    <source>
        <dbReference type="ARBA" id="ARBA00023012"/>
    </source>
</evidence>
<feature type="coiled-coil region" evidence="19">
    <location>
        <begin position="319"/>
        <end position="353"/>
    </location>
</feature>
<comment type="subcellular location">
    <subcellularLocation>
        <location evidence="3">Cytoplasm</location>
    </subcellularLocation>
</comment>
<evidence type="ECO:0000256" key="19">
    <source>
        <dbReference type="SAM" id="Coils"/>
    </source>
</evidence>
<dbReference type="SMART" id="SM00028">
    <property type="entry name" value="TPR"/>
    <property type="match status" value="3"/>
</dbReference>
<keyword evidence="20" id="KW-0812">Transmembrane</keyword>
<feature type="transmembrane region" description="Helical" evidence="20">
    <location>
        <begin position="354"/>
        <end position="374"/>
    </location>
</feature>
<feature type="transmembrane region" description="Helical" evidence="20">
    <location>
        <begin position="12"/>
        <end position="31"/>
    </location>
</feature>
<keyword evidence="23" id="KW-1185">Reference proteome</keyword>
<dbReference type="EC" id="2.7.13.3" evidence="4"/>
<keyword evidence="14" id="KW-0408">Iron</keyword>
<dbReference type="InterPro" id="IPR003594">
    <property type="entry name" value="HATPase_dom"/>
</dbReference>
<protein>
    <recommendedName>
        <fullName evidence="5">Oxygen sensor histidine kinase NreB</fullName>
        <ecNumber evidence="4">2.7.13.3</ecNumber>
    </recommendedName>
    <alternativeName>
        <fullName evidence="18">Nitrogen regulation protein B</fullName>
    </alternativeName>
</protein>
<evidence type="ECO:0000256" key="14">
    <source>
        <dbReference type="ARBA" id="ARBA00023004"/>
    </source>
</evidence>
<evidence type="ECO:0000256" key="18">
    <source>
        <dbReference type="ARBA" id="ARBA00030800"/>
    </source>
</evidence>
<evidence type="ECO:0000256" key="8">
    <source>
        <dbReference type="ARBA" id="ARBA00022553"/>
    </source>
</evidence>
<evidence type="ECO:0000256" key="5">
    <source>
        <dbReference type="ARBA" id="ARBA00017322"/>
    </source>
</evidence>